<feature type="region of interest" description="Disordered" evidence="1">
    <location>
        <begin position="944"/>
        <end position="1005"/>
    </location>
</feature>
<feature type="region of interest" description="Disordered" evidence="1">
    <location>
        <begin position="734"/>
        <end position="782"/>
    </location>
</feature>
<feature type="non-terminal residue" evidence="2">
    <location>
        <position position="1005"/>
    </location>
</feature>
<evidence type="ECO:0000313" key="2">
    <source>
        <dbReference type="EMBL" id="GKT16903.1"/>
    </source>
</evidence>
<dbReference type="EMBL" id="BQXS01011800">
    <property type="protein sequence ID" value="GKT16903.1"/>
    <property type="molecule type" value="Genomic_DNA"/>
</dbReference>
<comment type="caution">
    <text evidence="2">The sequence shown here is derived from an EMBL/GenBank/DDBJ whole genome shotgun (WGS) entry which is preliminary data.</text>
</comment>
<evidence type="ECO:0000256" key="1">
    <source>
        <dbReference type="SAM" id="MobiDB-lite"/>
    </source>
</evidence>
<feature type="region of interest" description="Disordered" evidence="1">
    <location>
        <begin position="522"/>
        <end position="561"/>
    </location>
</feature>
<sequence length="1005" mass="109395">MAEVFEDLKPCDSIDAYYTALEAVIPCRVKQTVSLDDAQAALLRTIAHLVFSNQLNQTDDLLTASLLLLEEYSRTYFPDAVSKTISHIVDVANRFRELQLYELLDDDDLVELEMPGDGVKSPEGELPLPRSVMASLSDSLTSSLLFLISSPSLYLSPFPTAPFSHPKHLLPLSVSTTGAHISLSETHSELKHKQDKKKADKQLKEEDDGEEDEEEDGAYVESKGSSSSSSLGKNDPLTPSHPSLHSPQSELGLNSIPIGSSTSLPPISLQGPSVLSTFSHSEHVGSICDVVKVVGEEHNNISSMASIELLSLVSLCIYDEGIHRTHVNPIVNIILDFISHRVEMKLKEPQISFLLSLLELFLSLASPVPIAVCEYACVCLSSLLSTSGCVGFESVRLASILTRERVFPGLLKFRFIRKLWPGVEEEVDEEGEEEEEEEDEHGGVQDGRVTSSLPIGSEEQQTALVGSSLSQSPSTFSDIYSGGPMASSLVIIDMNIPSAYSMSQTLQSGVLCGSTLPILLSDENEGESEEEEGRKHGDVGRKSEEKGDVLEKSYGHSDKGKISSHISKLKEIFPHTHFLSSLSLFIILSPLQLLPPSIELLDILNIDYEKIRHLYLEMNSSLLHYENGGDEEMERSMSGLIEIGELLDAEVKLVQQKEKRVVSFVDSTARKGEEKVEKRKDIEISKEEDIEISKEEDIEPPSLAELASIPVGCVGVNRIFEWFGEDDERIKEEAEKKREIESRERASLSLHKSHSSLKAGKAGKTLSHQGESRASSSSSSSASSAFPSGTPFSLNCLQSSLFSTIISHILVPPSASSIDSLSSADKESSAAMSQIERGERTQTVTGMVDSSSEFTQSLASKHTPCSYGLSSLSRFSSFPISAAKPSLRSTCLTLVLIGSDTLVAHVCSLLNAIREWLLNNLYISADLPIVLLPLPLLLSEVTNAPPTKDVPNPTGSVSSSSSSSHDNSPQIIRDGILDVDDAKHVRDTTSSSSSPRSPRSDGFET</sequence>
<protein>
    <submittedName>
        <fullName evidence="2">Uncharacterized protein</fullName>
    </submittedName>
</protein>
<proteinExistence type="predicted"/>
<dbReference type="Proteomes" id="UP001057375">
    <property type="component" value="Unassembled WGS sequence"/>
</dbReference>
<feature type="compositionally biased region" description="Low complexity" evidence="1">
    <location>
        <begin position="772"/>
        <end position="782"/>
    </location>
</feature>
<gene>
    <name evidence="2" type="ORF">ADUPG1_011007</name>
</gene>
<evidence type="ECO:0000313" key="3">
    <source>
        <dbReference type="Proteomes" id="UP001057375"/>
    </source>
</evidence>
<feature type="compositionally biased region" description="Basic and acidic residues" evidence="1">
    <location>
        <begin position="734"/>
        <end position="746"/>
    </location>
</feature>
<organism evidence="2 3">
    <name type="scientific">Aduncisulcus paluster</name>
    <dbReference type="NCBI Taxonomy" id="2918883"/>
    <lineage>
        <taxon>Eukaryota</taxon>
        <taxon>Metamonada</taxon>
        <taxon>Carpediemonas-like organisms</taxon>
        <taxon>Aduncisulcus</taxon>
    </lineage>
</organism>
<feature type="compositionally biased region" description="Acidic residues" evidence="1">
    <location>
        <begin position="522"/>
        <end position="531"/>
    </location>
</feature>
<feature type="region of interest" description="Disordered" evidence="1">
    <location>
        <begin position="426"/>
        <end position="451"/>
    </location>
</feature>
<accession>A0ABQ5JTT4</accession>
<reference evidence="2" key="1">
    <citation type="submission" date="2022-03" db="EMBL/GenBank/DDBJ databases">
        <title>Draft genome sequence of Aduncisulcus paluster, a free-living microaerophilic Fornicata.</title>
        <authorList>
            <person name="Yuyama I."/>
            <person name="Kume K."/>
            <person name="Tamura T."/>
            <person name="Inagaki Y."/>
            <person name="Hashimoto T."/>
        </authorList>
    </citation>
    <scope>NUCLEOTIDE SEQUENCE</scope>
    <source>
        <strain evidence="2">NY0171</strain>
    </source>
</reference>
<keyword evidence="3" id="KW-1185">Reference proteome</keyword>
<feature type="compositionally biased region" description="Basic and acidic residues" evidence="1">
    <location>
        <begin position="532"/>
        <end position="561"/>
    </location>
</feature>
<feature type="region of interest" description="Disordered" evidence="1">
    <location>
        <begin position="185"/>
        <end position="257"/>
    </location>
</feature>
<name>A0ABQ5JTT4_9EUKA</name>
<feature type="compositionally biased region" description="Acidic residues" evidence="1">
    <location>
        <begin position="426"/>
        <end position="440"/>
    </location>
</feature>
<feature type="compositionally biased region" description="Acidic residues" evidence="1">
    <location>
        <begin position="205"/>
        <end position="218"/>
    </location>
</feature>
<feature type="compositionally biased region" description="Basic and acidic residues" evidence="1">
    <location>
        <begin position="186"/>
        <end position="204"/>
    </location>
</feature>
<feature type="compositionally biased region" description="Low complexity" evidence="1">
    <location>
        <begin position="225"/>
        <end position="249"/>
    </location>
</feature>